<feature type="compositionally biased region" description="Low complexity" evidence="1">
    <location>
        <begin position="165"/>
        <end position="174"/>
    </location>
</feature>
<dbReference type="AlphaFoldDB" id="A0AAD5XTB5"/>
<name>A0AAD5XTB5_9FUNG</name>
<feature type="region of interest" description="Disordered" evidence="1">
    <location>
        <begin position="118"/>
        <end position="281"/>
    </location>
</feature>
<comment type="caution">
    <text evidence="2">The sequence shown here is derived from an EMBL/GenBank/DDBJ whole genome shotgun (WGS) entry which is preliminary data.</text>
</comment>
<sequence>MQACGAASDREAARLRDLITYMDRHKRPLMMPASAKRGAPVDEEIADGSTNVSRKRIASPAATSGIGSTTIGGFGSGPGPALPVASAGVANVLPTAGPPYHLPPPRSSQPTQAHYALYHGQPTEPPTQLMPPHPQFAQPDPPAIGHPPPPPPPLVGGGAFSAYGAQAQQSQQQQHPHHHHQPSYINPSQQQHPPPPPILPAHPSQLHHLAHPAPYSHQYPYSDPPHGHQLPPPHRSPYTQLPQQQQQQPPPPQQQQQQQQQHSQQQQPVAGDDPYTSRVVRDLQDACAQLRFENRDLRQEVASLHHEVHVTRQQAEMYKRRWEEQLPAAALSPPTAPIAPHDAAAVVVDRHSHYQAAAAVAAEERRPSTPQLRSQYLALPPPSAGPPCGGGGGGGGGGAAGAGAGAAPPITSSSSSPNPQLHHRSDHRLEALLSKHAPPVHELLADAMRRSLYELHHEITTAAAAAADPPPPPRPPQPPPNLIPKPPPHPNGKG</sequence>
<organism evidence="2 3">
    <name type="scientific">Geranomyces variabilis</name>
    <dbReference type="NCBI Taxonomy" id="109894"/>
    <lineage>
        <taxon>Eukaryota</taxon>
        <taxon>Fungi</taxon>
        <taxon>Fungi incertae sedis</taxon>
        <taxon>Chytridiomycota</taxon>
        <taxon>Chytridiomycota incertae sedis</taxon>
        <taxon>Chytridiomycetes</taxon>
        <taxon>Spizellomycetales</taxon>
        <taxon>Powellomycetaceae</taxon>
        <taxon>Geranomyces</taxon>
    </lineage>
</organism>
<proteinExistence type="predicted"/>
<feature type="compositionally biased region" description="Gly residues" evidence="1">
    <location>
        <begin position="387"/>
        <end position="404"/>
    </location>
</feature>
<evidence type="ECO:0000313" key="2">
    <source>
        <dbReference type="EMBL" id="KAJ3184146.1"/>
    </source>
</evidence>
<keyword evidence="3" id="KW-1185">Reference proteome</keyword>
<feature type="region of interest" description="Disordered" evidence="1">
    <location>
        <begin position="459"/>
        <end position="494"/>
    </location>
</feature>
<feature type="compositionally biased region" description="Pro residues" evidence="1">
    <location>
        <begin position="468"/>
        <end position="494"/>
    </location>
</feature>
<reference evidence="2" key="1">
    <citation type="submission" date="2020-05" db="EMBL/GenBank/DDBJ databases">
        <title>Phylogenomic resolution of chytrid fungi.</title>
        <authorList>
            <person name="Stajich J.E."/>
            <person name="Amses K."/>
            <person name="Simmons R."/>
            <person name="Seto K."/>
            <person name="Myers J."/>
            <person name="Bonds A."/>
            <person name="Quandt C.A."/>
            <person name="Barry K."/>
            <person name="Liu P."/>
            <person name="Grigoriev I."/>
            <person name="Longcore J.E."/>
            <person name="James T.Y."/>
        </authorList>
    </citation>
    <scope>NUCLEOTIDE SEQUENCE</scope>
    <source>
        <strain evidence="2">JEL0379</strain>
    </source>
</reference>
<feature type="region of interest" description="Disordered" evidence="1">
    <location>
        <begin position="359"/>
        <end position="437"/>
    </location>
</feature>
<dbReference type="EMBL" id="JADGJQ010000004">
    <property type="protein sequence ID" value="KAJ3184146.1"/>
    <property type="molecule type" value="Genomic_DNA"/>
</dbReference>
<feature type="compositionally biased region" description="Polar residues" evidence="1">
    <location>
        <begin position="410"/>
        <end position="419"/>
    </location>
</feature>
<evidence type="ECO:0000313" key="3">
    <source>
        <dbReference type="Proteomes" id="UP001212152"/>
    </source>
</evidence>
<protein>
    <submittedName>
        <fullName evidence="2">Uncharacterized protein</fullName>
    </submittedName>
</protein>
<gene>
    <name evidence="2" type="ORF">HDU87_004992</name>
</gene>
<accession>A0AAD5XTB5</accession>
<feature type="compositionally biased region" description="Pro residues" evidence="1">
    <location>
        <begin position="123"/>
        <end position="154"/>
    </location>
</feature>
<dbReference type="Proteomes" id="UP001212152">
    <property type="component" value="Unassembled WGS sequence"/>
</dbReference>
<feature type="compositionally biased region" description="Low complexity" evidence="1">
    <location>
        <begin position="254"/>
        <end position="268"/>
    </location>
</feature>
<evidence type="ECO:0000256" key="1">
    <source>
        <dbReference type="SAM" id="MobiDB-lite"/>
    </source>
</evidence>